<keyword evidence="2" id="KW-1185">Reference proteome</keyword>
<gene>
    <name evidence="1" type="ORF">MZV50_05915</name>
</gene>
<accession>A0ABY4ZW76</accession>
<protein>
    <recommendedName>
        <fullName evidence="3">Replication protein C</fullName>
    </recommendedName>
</protein>
<organism evidence="1 2">
    <name type="scientific">Caulobacter segnis</name>
    <dbReference type="NCBI Taxonomy" id="88688"/>
    <lineage>
        <taxon>Bacteria</taxon>
        <taxon>Pseudomonadati</taxon>
        <taxon>Pseudomonadota</taxon>
        <taxon>Alphaproteobacteria</taxon>
        <taxon>Caulobacterales</taxon>
        <taxon>Caulobacteraceae</taxon>
        <taxon>Caulobacter</taxon>
    </lineage>
</organism>
<evidence type="ECO:0000313" key="2">
    <source>
        <dbReference type="Proteomes" id="UP001057520"/>
    </source>
</evidence>
<dbReference type="EMBL" id="CP096040">
    <property type="protein sequence ID" value="USQ97088.1"/>
    <property type="molecule type" value="Genomic_DNA"/>
</dbReference>
<name>A0ABY4ZW76_9CAUL</name>
<proteinExistence type="predicted"/>
<evidence type="ECO:0008006" key="3">
    <source>
        <dbReference type="Google" id="ProtNLM"/>
    </source>
</evidence>
<sequence length="310" mass="33521">MILEITRASLAYVRDTVAITRGQHADLLDALIFTATLDANMRPVNRDQALCALFGGVDVSAPDALRRRVSINAVAQSLRMPFETVRRRLVNMAGAGLVSIDPDGVIVPRGVVTSAVYMAEQRDRYDRGRRFYETLKALNVLDDGEAAPPTPEPPVRAANRALSEYTLRACNDLIALTGNMISSRVLLELALASTHGMDAEHLKAWTRNPTGVGRPIRGVALSPRIESSGETIRRHLLILQAQGFCRRMPGGLVATAPAALAPRLAALVEANRGNVQRLFAQLRQLGVLAAWDREVAGPQVLPAACVAARN</sequence>
<dbReference type="Proteomes" id="UP001057520">
    <property type="component" value="Chromosome"/>
</dbReference>
<reference evidence="1 2" key="1">
    <citation type="submission" date="2022-04" db="EMBL/GenBank/DDBJ databases">
        <title>Genome sequence of soybean root-associated Caulobacter segnis RL271.</title>
        <authorList>
            <person name="Longley R."/>
            <person name="Bonito G."/>
            <person name="Trigodet F."/>
            <person name="Crosson S."/>
            <person name="Fiebig A."/>
        </authorList>
    </citation>
    <scope>NUCLEOTIDE SEQUENCE [LARGE SCALE GENOMIC DNA]</scope>
    <source>
        <strain evidence="1 2">RL271</strain>
    </source>
</reference>
<evidence type="ECO:0000313" key="1">
    <source>
        <dbReference type="EMBL" id="USQ97088.1"/>
    </source>
</evidence>